<accession>A0A0L7LJQ6</accession>
<keyword evidence="1" id="KW-0121">Carboxypeptidase</keyword>
<dbReference type="EMBL" id="JTDY01000809">
    <property type="protein sequence ID" value="KOB75793.1"/>
    <property type="molecule type" value="Genomic_DNA"/>
</dbReference>
<evidence type="ECO:0000313" key="1">
    <source>
        <dbReference type="EMBL" id="KOB75793.1"/>
    </source>
</evidence>
<evidence type="ECO:0000313" key="2">
    <source>
        <dbReference type="Proteomes" id="UP000037510"/>
    </source>
</evidence>
<organism evidence="1 2">
    <name type="scientific">Operophtera brumata</name>
    <name type="common">Winter moth</name>
    <name type="synonym">Phalaena brumata</name>
    <dbReference type="NCBI Taxonomy" id="104452"/>
    <lineage>
        <taxon>Eukaryota</taxon>
        <taxon>Metazoa</taxon>
        <taxon>Ecdysozoa</taxon>
        <taxon>Arthropoda</taxon>
        <taxon>Hexapoda</taxon>
        <taxon>Insecta</taxon>
        <taxon>Pterygota</taxon>
        <taxon>Neoptera</taxon>
        <taxon>Endopterygota</taxon>
        <taxon>Lepidoptera</taxon>
        <taxon>Glossata</taxon>
        <taxon>Ditrysia</taxon>
        <taxon>Geometroidea</taxon>
        <taxon>Geometridae</taxon>
        <taxon>Larentiinae</taxon>
        <taxon>Operophtera</taxon>
    </lineage>
</organism>
<name>A0A0L7LJQ6_OPEBR</name>
<dbReference type="AlphaFoldDB" id="A0A0L7LJQ6"/>
<gene>
    <name evidence="1" type="ORF">OBRU01_06891</name>
</gene>
<keyword evidence="1" id="KW-0645">Protease</keyword>
<reference evidence="1 2" key="1">
    <citation type="journal article" date="2015" name="Genome Biol. Evol.">
        <title>The genome of winter moth (Operophtera brumata) provides a genomic perspective on sexual dimorphism and phenology.</title>
        <authorList>
            <person name="Derks M.F."/>
            <person name="Smit S."/>
            <person name="Salis L."/>
            <person name="Schijlen E."/>
            <person name="Bossers A."/>
            <person name="Mateman C."/>
            <person name="Pijl A.S."/>
            <person name="de Ridder D."/>
            <person name="Groenen M.A."/>
            <person name="Visser M.E."/>
            <person name="Megens H.J."/>
        </authorList>
    </citation>
    <scope>NUCLEOTIDE SEQUENCE [LARGE SCALE GENOMIC DNA]</scope>
    <source>
        <strain evidence="1">WM2013NL</strain>
        <tissue evidence="1">Head and thorax</tissue>
    </source>
</reference>
<keyword evidence="2" id="KW-1185">Reference proteome</keyword>
<proteinExistence type="predicted"/>
<protein>
    <submittedName>
        <fullName evidence="1">Carboxypeptidase D</fullName>
    </submittedName>
</protein>
<dbReference type="GO" id="GO:0004180">
    <property type="term" value="F:carboxypeptidase activity"/>
    <property type="evidence" value="ECO:0007669"/>
    <property type="project" value="UniProtKB-KW"/>
</dbReference>
<feature type="non-terminal residue" evidence="1">
    <location>
        <position position="69"/>
    </location>
</feature>
<sequence>MAAWCFSCREKVRESRREYLFTQIPSDDKRPLCQDASYGCNKITMILADPVLPTWEVIHFVLCVKAPAM</sequence>
<comment type="caution">
    <text evidence="1">The sequence shown here is derived from an EMBL/GenBank/DDBJ whole genome shotgun (WGS) entry which is preliminary data.</text>
</comment>
<dbReference type="Proteomes" id="UP000037510">
    <property type="component" value="Unassembled WGS sequence"/>
</dbReference>
<keyword evidence="1" id="KW-0378">Hydrolase</keyword>